<proteinExistence type="inferred from homology"/>
<evidence type="ECO:0000313" key="9">
    <source>
        <dbReference type="EMBL" id="RKL66416.1"/>
    </source>
</evidence>
<comment type="caution">
    <text evidence="9">The sequence shown here is derived from an EMBL/GenBank/DDBJ whole genome shotgun (WGS) entry which is preliminary data.</text>
</comment>
<reference evidence="9 10" key="1">
    <citation type="submission" date="2017-10" db="EMBL/GenBank/DDBJ databases">
        <title>Bacillus sp. nov., a halophilic bacterium isolated from a Keqin Lake.</title>
        <authorList>
            <person name="Wang H."/>
        </authorList>
    </citation>
    <scope>NUCLEOTIDE SEQUENCE [LARGE SCALE GENOMIC DNA]</scope>
    <source>
        <strain evidence="9 10">KCTC 13187</strain>
    </source>
</reference>
<accession>A0A3A9KNY0</accession>
<dbReference type="PANTHER" id="PTHR32309:SF31">
    <property type="entry name" value="CAPSULAR EXOPOLYSACCHARIDE FAMILY"/>
    <property type="match status" value="1"/>
</dbReference>
<dbReference type="GO" id="GO:0005886">
    <property type="term" value="C:plasma membrane"/>
    <property type="evidence" value="ECO:0007669"/>
    <property type="project" value="UniProtKB-SubCell"/>
</dbReference>
<dbReference type="PANTHER" id="PTHR32309">
    <property type="entry name" value="TYROSINE-PROTEIN KINASE"/>
    <property type="match status" value="1"/>
</dbReference>
<feature type="transmembrane region" description="Helical" evidence="7">
    <location>
        <begin position="166"/>
        <end position="185"/>
    </location>
</feature>
<gene>
    <name evidence="9" type="ORF">CR203_16120</name>
</gene>
<keyword evidence="5 7" id="KW-1133">Transmembrane helix</keyword>
<evidence type="ECO:0000256" key="1">
    <source>
        <dbReference type="ARBA" id="ARBA00004651"/>
    </source>
</evidence>
<evidence type="ECO:0000256" key="5">
    <source>
        <dbReference type="ARBA" id="ARBA00022989"/>
    </source>
</evidence>
<evidence type="ECO:0000256" key="7">
    <source>
        <dbReference type="SAM" id="Phobius"/>
    </source>
</evidence>
<dbReference type="Proteomes" id="UP000281498">
    <property type="component" value="Unassembled WGS sequence"/>
</dbReference>
<dbReference type="RefSeq" id="WP_110939200.1">
    <property type="nucleotide sequence ID" value="NZ_KZ614148.1"/>
</dbReference>
<protein>
    <recommendedName>
        <fullName evidence="8">Polysaccharide chain length determinant N-terminal domain-containing protein</fullName>
    </recommendedName>
</protein>
<evidence type="ECO:0000256" key="4">
    <source>
        <dbReference type="ARBA" id="ARBA00022692"/>
    </source>
</evidence>
<evidence type="ECO:0000256" key="2">
    <source>
        <dbReference type="ARBA" id="ARBA00006683"/>
    </source>
</evidence>
<comment type="similarity">
    <text evidence="2">Belongs to the CpsC/CapA family.</text>
</comment>
<evidence type="ECO:0000256" key="3">
    <source>
        <dbReference type="ARBA" id="ARBA00022475"/>
    </source>
</evidence>
<dbReference type="InterPro" id="IPR003856">
    <property type="entry name" value="LPS_length_determ_N"/>
</dbReference>
<comment type="subcellular location">
    <subcellularLocation>
        <location evidence="1">Cell membrane</location>
        <topology evidence="1">Multi-pass membrane protein</topology>
    </subcellularLocation>
</comment>
<name>A0A3A9KNY0_9BACI</name>
<keyword evidence="10" id="KW-1185">Reference proteome</keyword>
<organism evidence="9 10">
    <name type="scientific">Salipaludibacillus neizhouensis</name>
    <dbReference type="NCBI Taxonomy" id="885475"/>
    <lineage>
        <taxon>Bacteria</taxon>
        <taxon>Bacillati</taxon>
        <taxon>Bacillota</taxon>
        <taxon>Bacilli</taxon>
        <taxon>Bacillales</taxon>
        <taxon>Bacillaceae</taxon>
    </lineage>
</organism>
<dbReference type="OrthoDB" id="2365115at2"/>
<dbReference type="InterPro" id="IPR050445">
    <property type="entry name" value="Bact_polysacc_biosynth/exp"/>
</dbReference>
<feature type="domain" description="Polysaccharide chain length determinant N-terminal" evidence="8">
    <location>
        <begin position="8"/>
        <end position="63"/>
    </location>
</feature>
<sequence>MNGSSEKEIQIKPILMALVTRWWIIILMTGVIGGLGTYYQHENVAAPIYSATASILVQEESVNMHTLKTFITEPIVLDEVAKDPSIEASAEQLGSLILVSDVEGSEIIKIDATGSSPENAVLVANTVGTVFSEVVRERLGYTEISMLSEATVQDSLYPINETTNTLSFASFILGAVLAVGFALLLDSIDNRIKTERQIESMMEVPVLGSVSRIQRLTLRSNPARKKKTSLRGETSV</sequence>
<evidence type="ECO:0000259" key="8">
    <source>
        <dbReference type="Pfam" id="PF02706"/>
    </source>
</evidence>
<evidence type="ECO:0000313" key="10">
    <source>
        <dbReference type="Proteomes" id="UP000281498"/>
    </source>
</evidence>
<dbReference type="AlphaFoldDB" id="A0A3A9KNY0"/>
<keyword evidence="3" id="KW-1003">Cell membrane</keyword>
<keyword evidence="4 7" id="KW-0812">Transmembrane</keyword>
<evidence type="ECO:0000256" key="6">
    <source>
        <dbReference type="ARBA" id="ARBA00023136"/>
    </source>
</evidence>
<dbReference type="Pfam" id="PF02706">
    <property type="entry name" value="Wzz"/>
    <property type="match status" value="1"/>
</dbReference>
<dbReference type="EMBL" id="PDOE01000007">
    <property type="protein sequence ID" value="RKL66416.1"/>
    <property type="molecule type" value="Genomic_DNA"/>
</dbReference>
<keyword evidence="6 7" id="KW-0472">Membrane</keyword>
<feature type="transmembrane region" description="Helical" evidence="7">
    <location>
        <begin position="21"/>
        <end position="39"/>
    </location>
</feature>